<accession>A0A3N4JL71</accession>
<keyword evidence="1" id="KW-0472">Membrane</keyword>
<reference evidence="2 3" key="1">
    <citation type="journal article" date="2018" name="Nat. Ecol. Evol.">
        <title>Pezizomycetes genomes reveal the molecular basis of ectomycorrhizal truffle lifestyle.</title>
        <authorList>
            <person name="Murat C."/>
            <person name="Payen T."/>
            <person name="Noel B."/>
            <person name="Kuo A."/>
            <person name="Morin E."/>
            <person name="Chen J."/>
            <person name="Kohler A."/>
            <person name="Krizsan K."/>
            <person name="Balestrini R."/>
            <person name="Da Silva C."/>
            <person name="Montanini B."/>
            <person name="Hainaut M."/>
            <person name="Levati E."/>
            <person name="Barry K.W."/>
            <person name="Belfiori B."/>
            <person name="Cichocki N."/>
            <person name="Clum A."/>
            <person name="Dockter R.B."/>
            <person name="Fauchery L."/>
            <person name="Guy J."/>
            <person name="Iotti M."/>
            <person name="Le Tacon F."/>
            <person name="Lindquist E.A."/>
            <person name="Lipzen A."/>
            <person name="Malagnac F."/>
            <person name="Mello A."/>
            <person name="Molinier V."/>
            <person name="Miyauchi S."/>
            <person name="Poulain J."/>
            <person name="Riccioni C."/>
            <person name="Rubini A."/>
            <person name="Sitrit Y."/>
            <person name="Splivallo R."/>
            <person name="Traeger S."/>
            <person name="Wang M."/>
            <person name="Zifcakova L."/>
            <person name="Wipf D."/>
            <person name="Zambonelli A."/>
            <person name="Paolocci F."/>
            <person name="Nowrousian M."/>
            <person name="Ottonello S."/>
            <person name="Baldrian P."/>
            <person name="Spatafora J.W."/>
            <person name="Henrissat B."/>
            <person name="Nagy L.G."/>
            <person name="Aury J.M."/>
            <person name="Wincker P."/>
            <person name="Grigoriev I.V."/>
            <person name="Bonfante P."/>
            <person name="Martin F.M."/>
        </authorList>
    </citation>
    <scope>NUCLEOTIDE SEQUENCE [LARGE SCALE GENOMIC DNA]</scope>
    <source>
        <strain evidence="2 3">120613-1</strain>
    </source>
</reference>
<sequence>MTLKYFADPTYHDNLHCLASCSNSVTKIENTILVLAEFSYLLVNLAWSLYFPRLRNLDLIMSC</sequence>
<keyword evidence="1" id="KW-0812">Transmembrane</keyword>
<protein>
    <submittedName>
        <fullName evidence="2">Uncharacterized protein</fullName>
    </submittedName>
</protein>
<keyword evidence="1" id="KW-1133">Transmembrane helix</keyword>
<gene>
    <name evidence="2" type="ORF">L873DRAFT_980810</name>
</gene>
<evidence type="ECO:0000256" key="1">
    <source>
        <dbReference type="SAM" id="Phobius"/>
    </source>
</evidence>
<feature type="transmembrane region" description="Helical" evidence="1">
    <location>
        <begin position="32"/>
        <end position="51"/>
    </location>
</feature>
<name>A0A3N4JL71_9PEZI</name>
<evidence type="ECO:0000313" key="3">
    <source>
        <dbReference type="Proteomes" id="UP000276215"/>
    </source>
</evidence>
<dbReference type="Proteomes" id="UP000276215">
    <property type="component" value="Unassembled WGS sequence"/>
</dbReference>
<organism evidence="2 3">
    <name type="scientific">Choiromyces venosus 120613-1</name>
    <dbReference type="NCBI Taxonomy" id="1336337"/>
    <lineage>
        <taxon>Eukaryota</taxon>
        <taxon>Fungi</taxon>
        <taxon>Dikarya</taxon>
        <taxon>Ascomycota</taxon>
        <taxon>Pezizomycotina</taxon>
        <taxon>Pezizomycetes</taxon>
        <taxon>Pezizales</taxon>
        <taxon>Tuberaceae</taxon>
        <taxon>Choiromyces</taxon>
    </lineage>
</organism>
<dbReference type="EMBL" id="ML120391">
    <property type="protein sequence ID" value="RPA98999.1"/>
    <property type="molecule type" value="Genomic_DNA"/>
</dbReference>
<keyword evidence="3" id="KW-1185">Reference proteome</keyword>
<evidence type="ECO:0000313" key="2">
    <source>
        <dbReference type="EMBL" id="RPA98999.1"/>
    </source>
</evidence>
<dbReference type="AlphaFoldDB" id="A0A3N4JL71"/>
<proteinExistence type="predicted"/>